<evidence type="ECO:0000313" key="10">
    <source>
        <dbReference type="EMBL" id="PIQ86091.1"/>
    </source>
</evidence>
<keyword evidence="8" id="KW-0902">Two-component regulatory system</keyword>
<organism evidence="10 11">
    <name type="scientific">Candidatus Abzuiibacterium crystallinum</name>
    <dbReference type="NCBI Taxonomy" id="1974748"/>
    <lineage>
        <taxon>Bacteria</taxon>
        <taxon>Pseudomonadati</taxon>
        <taxon>Candidatus Omnitrophota</taxon>
        <taxon>Candidatus Abzuiibacterium</taxon>
    </lineage>
</organism>
<dbReference type="EC" id="2.7.13.3" evidence="2"/>
<dbReference type="SUPFAM" id="SSF55874">
    <property type="entry name" value="ATPase domain of HSP90 chaperone/DNA topoisomerase II/histidine kinase"/>
    <property type="match status" value="1"/>
</dbReference>
<dbReference type="SMART" id="SM00387">
    <property type="entry name" value="HATPase_c"/>
    <property type="match status" value="1"/>
</dbReference>
<comment type="catalytic activity">
    <reaction evidence="1">
        <text>ATP + protein L-histidine = ADP + protein N-phospho-L-histidine.</text>
        <dbReference type="EC" id="2.7.13.3"/>
    </reaction>
</comment>
<dbReference type="AlphaFoldDB" id="A0A2H0LP07"/>
<dbReference type="PANTHER" id="PTHR43065:SF10">
    <property type="entry name" value="PEROXIDE STRESS-ACTIVATED HISTIDINE KINASE MAK3"/>
    <property type="match status" value="1"/>
</dbReference>
<evidence type="ECO:0000256" key="3">
    <source>
        <dbReference type="ARBA" id="ARBA00022553"/>
    </source>
</evidence>
<dbReference type="InterPro" id="IPR005467">
    <property type="entry name" value="His_kinase_dom"/>
</dbReference>
<reference evidence="10 11" key="1">
    <citation type="submission" date="2017-09" db="EMBL/GenBank/DDBJ databases">
        <title>Depth-based differentiation of microbial function through sediment-hosted aquifers and enrichment of novel symbionts in the deep terrestrial subsurface.</title>
        <authorList>
            <person name="Probst A.J."/>
            <person name="Ladd B."/>
            <person name="Jarett J.K."/>
            <person name="Geller-Mcgrath D.E."/>
            <person name="Sieber C.M."/>
            <person name="Emerson J.B."/>
            <person name="Anantharaman K."/>
            <person name="Thomas B.C."/>
            <person name="Malmstrom R."/>
            <person name="Stieglmeier M."/>
            <person name="Klingl A."/>
            <person name="Woyke T."/>
            <person name="Ryan C.M."/>
            <person name="Banfield J.F."/>
        </authorList>
    </citation>
    <scope>NUCLEOTIDE SEQUENCE [LARGE SCALE GENOMIC DNA]</scope>
    <source>
        <strain evidence="10">CG11_big_fil_rev_8_21_14_0_20_45_26</strain>
    </source>
</reference>
<dbReference type="PRINTS" id="PR00344">
    <property type="entry name" value="BCTRLSENSOR"/>
</dbReference>
<gene>
    <name evidence="10" type="ORF">COV74_06150</name>
</gene>
<evidence type="ECO:0000256" key="7">
    <source>
        <dbReference type="ARBA" id="ARBA00022840"/>
    </source>
</evidence>
<dbReference type="GO" id="GO:0004673">
    <property type="term" value="F:protein histidine kinase activity"/>
    <property type="evidence" value="ECO:0007669"/>
    <property type="project" value="UniProtKB-EC"/>
</dbReference>
<evidence type="ECO:0000259" key="9">
    <source>
        <dbReference type="PROSITE" id="PS50109"/>
    </source>
</evidence>
<dbReference type="EMBL" id="PCVY01000051">
    <property type="protein sequence ID" value="PIQ86091.1"/>
    <property type="molecule type" value="Genomic_DNA"/>
</dbReference>
<dbReference type="Proteomes" id="UP000230859">
    <property type="component" value="Unassembled WGS sequence"/>
</dbReference>
<protein>
    <recommendedName>
        <fullName evidence="2">histidine kinase</fullName>
        <ecNumber evidence="2">2.7.13.3</ecNumber>
    </recommendedName>
</protein>
<keyword evidence="3" id="KW-0597">Phosphoprotein</keyword>
<dbReference type="GO" id="GO:0005524">
    <property type="term" value="F:ATP binding"/>
    <property type="evidence" value="ECO:0007669"/>
    <property type="project" value="UniProtKB-KW"/>
</dbReference>
<evidence type="ECO:0000256" key="5">
    <source>
        <dbReference type="ARBA" id="ARBA00022741"/>
    </source>
</evidence>
<dbReference type="CDD" id="cd00075">
    <property type="entry name" value="HATPase"/>
    <property type="match status" value="1"/>
</dbReference>
<evidence type="ECO:0000256" key="6">
    <source>
        <dbReference type="ARBA" id="ARBA00022777"/>
    </source>
</evidence>
<sequence>MNALQAMPKGGRLEVRCQVTGSRDRKRVMPEQNTSVIPARFKRGSAFEDSRLKHSGMTPNTKNRSAMSEVRCTITDTGTGIPKDELKHIFTPFYTKKEKEGTGLGLYIVKSLVEQNGGRISVESQAGKGTAFKLSF</sequence>
<keyword evidence="4" id="KW-0808">Transferase</keyword>
<dbReference type="PANTHER" id="PTHR43065">
    <property type="entry name" value="SENSOR HISTIDINE KINASE"/>
    <property type="match status" value="1"/>
</dbReference>
<evidence type="ECO:0000256" key="8">
    <source>
        <dbReference type="ARBA" id="ARBA00023012"/>
    </source>
</evidence>
<keyword evidence="5" id="KW-0547">Nucleotide-binding</keyword>
<evidence type="ECO:0000256" key="2">
    <source>
        <dbReference type="ARBA" id="ARBA00012438"/>
    </source>
</evidence>
<evidence type="ECO:0000256" key="1">
    <source>
        <dbReference type="ARBA" id="ARBA00000085"/>
    </source>
</evidence>
<dbReference type="InterPro" id="IPR004358">
    <property type="entry name" value="Sig_transdc_His_kin-like_C"/>
</dbReference>
<evidence type="ECO:0000256" key="4">
    <source>
        <dbReference type="ARBA" id="ARBA00022679"/>
    </source>
</evidence>
<comment type="caution">
    <text evidence="10">The sequence shown here is derived from an EMBL/GenBank/DDBJ whole genome shotgun (WGS) entry which is preliminary data.</text>
</comment>
<name>A0A2H0LP07_9BACT</name>
<keyword evidence="7" id="KW-0067">ATP-binding</keyword>
<evidence type="ECO:0000313" key="11">
    <source>
        <dbReference type="Proteomes" id="UP000230859"/>
    </source>
</evidence>
<dbReference type="GO" id="GO:0000160">
    <property type="term" value="P:phosphorelay signal transduction system"/>
    <property type="evidence" value="ECO:0007669"/>
    <property type="project" value="UniProtKB-KW"/>
</dbReference>
<keyword evidence="6" id="KW-0418">Kinase</keyword>
<dbReference type="InterPro" id="IPR003594">
    <property type="entry name" value="HATPase_dom"/>
</dbReference>
<dbReference type="Pfam" id="PF02518">
    <property type="entry name" value="HATPase_c"/>
    <property type="match status" value="1"/>
</dbReference>
<accession>A0A2H0LP07</accession>
<proteinExistence type="predicted"/>
<feature type="domain" description="Histidine kinase" evidence="9">
    <location>
        <begin position="1"/>
        <end position="136"/>
    </location>
</feature>
<dbReference type="PROSITE" id="PS50109">
    <property type="entry name" value="HIS_KIN"/>
    <property type="match status" value="1"/>
</dbReference>
<dbReference type="Gene3D" id="3.30.565.10">
    <property type="entry name" value="Histidine kinase-like ATPase, C-terminal domain"/>
    <property type="match status" value="1"/>
</dbReference>
<dbReference type="InterPro" id="IPR036890">
    <property type="entry name" value="HATPase_C_sf"/>
</dbReference>